<evidence type="ECO:0000256" key="2">
    <source>
        <dbReference type="SAM" id="Phobius"/>
    </source>
</evidence>
<dbReference type="RefSeq" id="WP_069189242.1">
    <property type="nucleotide sequence ID" value="NZ_FLYE01000034.1"/>
</dbReference>
<keyword evidence="2" id="KW-0472">Membrane</keyword>
<keyword evidence="4" id="KW-1185">Reference proteome</keyword>
<name>A0A1C3RIX0_9PROT</name>
<evidence type="ECO:0000313" key="3">
    <source>
        <dbReference type="EMBL" id="SCA57207.1"/>
    </source>
</evidence>
<reference evidence="3 4" key="1">
    <citation type="submission" date="2016-07" db="EMBL/GenBank/DDBJ databases">
        <authorList>
            <person name="Lefevre C.T."/>
        </authorList>
    </citation>
    <scope>NUCLEOTIDE SEQUENCE [LARGE SCALE GENOMIC DNA]</scope>
    <source>
        <strain evidence="3">PR1</strain>
    </source>
</reference>
<dbReference type="EMBL" id="FLYE01000034">
    <property type="protein sequence ID" value="SCA57207.1"/>
    <property type="molecule type" value="Genomic_DNA"/>
</dbReference>
<gene>
    <name evidence="3" type="ORF">MTBPR1_40230</name>
</gene>
<feature type="region of interest" description="Disordered" evidence="1">
    <location>
        <begin position="157"/>
        <end position="195"/>
    </location>
</feature>
<evidence type="ECO:0000256" key="1">
    <source>
        <dbReference type="SAM" id="MobiDB-lite"/>
    </source>
</evidence>
<evidence type="ECO:0000313" key="4">
    <source>
        <dbReference type="Proteomes" id="UP000231658"/>
    </source>
</evidence>
<protein>
    <submittedName>
        <fullName evidence="3">Uncharacterized protein</fullName>
    </submittedName>
</protein>
<accession>A0A1C3RIX0</accession>
<keyword evidence="2" id="KW-0812">Transmembrane</keyword>
<dbReference type="AlphaFoldDB" id="A0A1C3RIX0"/>
<sequence>MKLRTPSHSLSLGMKVGFLLGWVFFAAAFLLAAAEAVVSRGFITSTNDLLIALAPGKWIAFKARFDSVLLDVILSTILQLPGWFVAGFPAFFLIWTCRPHREEMDPELYNSLTTFDRLAKLAEEDGAQNDDPTFQEYHLEDYEEDYHREDVKSATDYMKEWQPEAVEEEDQTPKGPNERMDDARAKLTIPFDKLS</sequence>
<dbReference type="OrthoDB" id="8446168at2"/>
<dbReference type="STRING" id="1867952.MTBPR1_40230"/>
<keyword evidence="2" id="KW-1133">Transmembrane helix</keyword>
<dbReference type="Proteomes" id="UP000231658">
    <property type="component" value="Unassembled WGS sequence"/>
</dbReference>
<feature type="transmembrane region" description="Helical" evidence="2">
    <location>
        <begin position="72"/>
        <end position="95"/>
    </location>
</feature>
<proteinExistence type="predicted"/>
<organism evidence="3 4">
    <name type="scientific">Candidatus Terasakiella magnetica</name>
    <dbReference type="NCBI Taxonomy" id="1867952"/>
    <lineage>
        <taxon>Bacteria</taxon>
        <taxon>Pseudomonadati</taxon>
        <taxon>Pseudomonadota</taxon>
        <taxon>Alphaproteobacteria</taxon>
        <taxon>Rhodospirillales</taxon>
        <taxon>Terasakiellaceae</taxon>
        <taxon>Terasakiella</taxon>
    </lineage>
</organism>
<feature type="compositionally biased region" description="Basic and acidic residues" evidence="1">
    <location>
        <begin position="176"/>
        <end position="185"/>
    </location>
</feature>